<dbReference type="NCBIfam" id="TIGR01256">
    <property type="entry name" value="modA"/>
    <property type="match status" value="1"/>
</dbReference>
<dbReference type="PANTHER" id="PTHR30632:SF0">
    <property type="entry name" value="SULFATE-BINDING PROTEIN"/>
    <property type="match status" value="1"/>
</dbReference>
<evidence type="ECO:0000256" key="7">
    <source>
        <dbReference type="SAM" id="SignalP"/>
    </source>
</evidence>
<evidence type="ECO:0000256" key="2">
    <source>
        <dbReference type="ARBA" id="ARBA00022505"/>
    </source>
</evidence>
<dbReference type="FunFam" id="3.40.190.10:FF:000035">
    <property type="entry name" value="Molybdate ABC transporter substrate-binding protein"/>
    <property type="match status" value="1"/>
</dbReference>
<keyword evidence="4 7" id="KW-0732">Signal</keyword>
<dbReference type="GO" id="GO:0030973">
    <property type="term" value="F:molybdate ion binding"/>
    <property type="evidence" value="ECO:0007669"/>
    <property type="project" value="TreeGrafter"/>
</dbReference>
<protein>
    <submittedName>
        <fullName evidence="8">Molybdenum ABC transporter, periplasmic binding protein</fullName>
    </submittedName>
</protein>
<evidence type="ECO:0000313" key="9">
    <source>
        <dbReference type="Proteomes" id="UP000248168"/>
    </source>
</evidence>
<dbReference type="Proteomes" id="UP000248168">
    <property type="component" value="Unassembled WGS sequence"/>
</dbReference>
<feature type="chain" id="PRO_5016449520" evidence="7">
    <location>
        <begin position="30"/>
        <end position="274"/>
    </location>
</feature>
<comment type="subunit">
    <text evidence="5">The complex is composed of two ATP-binding proteins (ModC), two transmembrane proteins (ModB) and a solute-binding protein (ModA).</text>
</comment>
<dbReference type="SUPFAM" id="SSF53850">
    <property type="entry name" value="Periplasmic binding protein-like II"/>
    <property type="match status" value="1"/>
</dbReference>
<comment type="similarity">
    <text evidence="1">Belongs to the bacterial solute-binding protein ModA family.</text>
</comment>
<reference evidence="9" key="1">
    <citation type="submission" date="2018-04" db="EMBL/GenBank/DDBJ databases">
        <authorList>
            <person name="Lucker S."/>
            <person name="Sakoula D."/>
        </authorList>
    </citation>
    <scope>NUCLEOTIDE SEQUENCE [LARGE SCALE GENOMIC DNA]</scope>
</reference>
<sequence>MTDHSYRLRTVLSLAILIATFWMAPPVQAQPETLTIAAANSVKDALRKVLPLFESQHRDVNVRVIYGPSQTLRKQIEEGAPVDVFLPSLSEEIDQLEKKGLVIQGSKRVYASTSLVLITSTTLPAPIASIQDLHAVPVRRIAIGDPKASSVGKVAAQFLKYSKLEPQLKSQFIYGEHSRAVLDLVAKGEAEIGIVYRTDAVTDKHVRILDTAPEDSHTPIRYGVAVVWTAKNLSGAGDFIEFLLTPHIQAQLKEHGFDQASRHVGIVQSQEGKP</sequence>
<dbReference type="InterPro" id="IPR005950">
    <property type="entry name" value="ModA"/>
</dbReference>
<feature type="signal peptide" evidence="7">
    <location>
        <begin position="1"/>
        <end position="29"/>
    </location>
</feature>
<evidence type="ECO:0000256" key="6">
    <source>
        <dbReference type="PIRSR" id="PIRSR004846-1"/>
    </source>
</evidence>
<dbReference type="GO" id="GO:0015689">
    <property type="term" value="P:molybdate ion transport"/>
    <property type="evidence" value="ECO:0007669"/>
    <property type="project" value="InterPro"/>
</dbReference>
<dbReference type="AlphaFoldDB" id="A0A330LB17"/>
<feature type="binding site" evidence="6">
    <location>
        <position position="41"/>
    </location>
    <ligand>
        <name>molybdate</name>
        <dbReference type="ChEBI" id="CHEBI:36264"/>
    </ligand>
</feature>
<name>A0A330LB17_9BACT</name>
<evidence type="ECO:0000256" key="4">
    <source>
        <dbReference type="ARBA" id="ARBA00022729"/>
    </source>
</evidence>
<keyword evidence="3 6" id="KW-0479">Metal-binding</keyword>
<accession>A0A330LB17</accession>
<evidence type="ECO:0000256" key="1">
    <source>
        <dbReference type="ARBA" id="ARBA00009175"/>
    </source>
</evidence>
<dbReference type="InterPro" id="IPR050682">
    <property type="entry name" value="ModA/WtpA"/>
</dbReference>
<dbReference type="FunCoup" id="A0A330LB17">
    <property type="interactions" value="190"/>
</dbReference>
<organism evidence="8 9">
    <name type="scientific">Nitrospira lenta</name>
    <dbReference type="NCBI Taxonomy" id="1436998"/>
    <lineage>
        <taxon>Bacteria</taxon>
        <taxon>Pseudomonadati</taxon>
        <taxon>Nitrospirota</taxon>
        <taxon>Nitrospiria</taxon>
        <taxon>Nitrospirales</taxon>
        <taxon>Nitrospiraceae</taxon>
        <taxon>Nitrospira</taxon>
    </lineage>
</organism>
<evidence type="ECO:0000256" key="5">
    <source>
        <dbReference type="ARBA" id="ARBA00062515"/>
    </source>
</evidence>
<keyword evidence="2 6" id="KW-0500">Molybdenum</keyword>
<feature type="binding site" evidence="6">
    <location>
        <position position="69"/>
    </location>
    <ligand>
        <name>molybdate</name>
        <dbReference type="ChEBI" id="CHEBI:36264"/>
    </ligand>
</feature>
<dbReference type="EMBL" id="OUNR01000002">
    <property type="protein sequence ID" value="SPP64194.1"/>
    <property type="molecule type" value="Genomic_DNA"/>
</dbReference>
<dbReference type="GO" id="GO:1901359">
    <property type="term" value="F:tungstate binding"/>
    <property type="evidence" value="ECO:0007669"/>
    <property type="project" value="UniProtKB-ARBA"/>
</dbReference>
<dbReference type="PANTHER" id="PTHR30632">
    <property type="entry name" value="MOLYBDATE-BINDING PERIPLASMIC PROTEIN"/>
    <property type="match status" value="1"/>
</dbReference>
<feature type="binding site" evidence="6">
    <location>
        <position position="196"/>
    </location>
    <ligand>
        <name>molybdate</name>
        <dbReference type="ChEBI" id="CHEBI:36264"/>
    </ligand>
</feature>
<dbReference type="Gene3D" id="3.40.190.10">
    <property type="entry name" value="Periplasmic binding protein-like II"/>
    <property type="match status" value="2"/>
</dbReference>
<evidence type="ECO:0000313" key="8">
    <source>
        <dbReference type="EMBL" id="SPP64194.1"/>
    </source>
</evidence>
<gene>
    <name evidence="8" type="primary">modA</name>
    <name evidence="8" type="ORF">NITLEN_100064</name>
</gene>
<proteinExistence type="inferred from homology"/>
<dbReference type="GO" id="GO:0046872">
    <property type="term" value="F:metal ion binding"/>
    <property type="evidence" value="ECO:0007669"/>
    <property type="project" value="UniProtKB-KW"/>
</dbReference>
<keyword evidence="9" id="KW-1185">Reference proteome</keyword>
<evidence type="ECO:0000256" key="3">
    <source>
        <dbReference type="ARBA" id="ARBA00022723"/>
    </source>
</evidence>
<dbReference type="PIRSF" id="PIRSF004846">
    <property type="entry name" value="ModA"/>
    <property type="match status" value="1"/>
</dbReference>
<dbReference type="InParanoid" id="A0A330LB17"/>
<dbReference type="Pfam" id="PF13531">
    <property type="entry name" value="SBP_bac_11"/>
    <property type="match status" value="1"/>
</dbReference>
<dbReference type="RefSeq" id="WP_181416656.1">
    <property type="nucleotide sequence ID" value="NZ_OUNR01000002.1"/>
</dbReference>